<dbReference type="EMBL" id="OV170221">
    <property type="protein sequence ID" value="CAH0713311.1"/>
    <property type="molecule type" value="Genomic_DNA"/>
</dbReference>
<dbReference type="AlphaFoldDB" id="A0A8J9Y4H2"/>
<dbReference type="Proteomes" id="UP000838878">
    <property type="component" value="Chromosome 1"/>
</dbReference>
<reference evidence="2" key="1">
    <citation type="submission" date="2021-12" db="EMBL/GenBank/DDBJ databases">
        <authorList>
            <person name="Martin H S."/>
        </authorList>
    </citation>
    <scope>NUCLEOTIDE SEQUENCE</scope>
</reference>
<feature type="non-terminal residue" evidence="2">
    <location>
        <position position="147"/>
    </location>
</feature>
<proteinExistence type="predicted"/>
<evidence type="ECO:0000313" key="3">
    <source>
        <dbReference type="Proteomes" id="UP000838878"/>
    </source>
</evidence>
<name>A0A8J9Y4H2_9NEOP</name>
<sequence>MLSKFIQITFYGKKLIRSRSTNIKILNMKCLLVISALLVLAAAEQYSSENDDLDIEAVVGDQSSLKMFAECFNDKGPCTEQMKDFKKDVPEAVAEACAKCTPAQKHIFKRFLEVLKQKITDEYQFFKQKYDPEDKHFAALETAIANA</sequence>
<evidence type="ECO:0000313" key="2">
    <source>
        <dbReference type="EMBL" id="CAH0713311.1"/>
    </source>
</evidence>
<feature type="chain" id="PRO_5035475513" description="Chemosensory protein" evidence="1">
    <location>
        <begin position="44"/>
        <end position="147"/>
    </location>
</feature>
<dbReference type="Gene3D" id="1.10.2080.10">
    <property type="entry name" value="Insect odorant-binding protein A10/Ejaculatory bulb-specific protein 3"/>
    <property type="match status" value="1"/>
</dbReference>
<dbReference type="Pfam" id="PF03392">
    <property type="entry name" value="OS-D"/>
    <property type="match status" value="1"/>
</dbReference>
<keyword evidence="3" id="KW-1185">Reference proteome</keyword>
<dbReference type="SUPFAM" id="SSF100910">
    <property type="entry name" value="Chemosensory protein Csp2"/>
    <property type="match status" value="1"/>
</dbReference>
<accession>A0A8J9Y4H2</accession>
<dbReference type="PANTHER" id="PTHR11257">
    <property type="entry name" value="CHEMOSENSORY PROTEIN-RELATED"/>
    <property type="match status" value="1"/>
</dbReference>
<dbReference type="PANTHER" id="PTHR11257:SF13">
    <property type="entry name" value="GEO07322P1"/>
    <property type="match status" value="1"/>
</dbReference>
<evidence type="ECO:0008006" key="4">
    <source>
        <dbReference type="Google" id="ProtNLM"/>
    </source>
</evidence>
<organism evidence="2 3">
    <name type="scientific">Brenthis ino</name>
    <name type="common">lesser marbled fritillary</name>
    <dbReference type="NCBI Taxonomy" id="405034"/>
    <lineage>
        <taxon>Eukaryota</taxon>
        <taxon>Metazoa</taxon>
        <taxon>Ecdysozoa</taxon>
        <taxon>Arthropoda</taxon>
        <taxon>Hexapoda</taxon>
        <taxon>Insecta</taxon>
        <taxon>Pterygota</taxon>
        <taxon>Neoptera</taxon>
        <taxon>Endopterygota</taxon>
        <taxon>Lepidoptera</taxon>
        <taxon>Glossata</taxon>
        <taxon>Ditrysia</taxon>
        <taxon>Papilionoidea</taxon>
        <taxon>Nymphalidae</taxon>
        <taxon>Heliconiinae</taxon>
        <taxon>Argynnini</taxon>
        <taxon>Brenthis</taxon>
    </lineage>
</organism>
<dbReference type="InterPro" id="IPR005055">
    <property type="entry name" value="A10/PebIII"/>
</dbReference>
<keyword evidence="1" id="KW-0732">Signal</keyword>
<dbReference type="InterPro" id="IPR036682">
    <property type="entry name" value="OS_D_A10/PebIII_sf"/>
</dbReference>
<protein>
    <recommendedName>
        <fullName evidence="4">Chemosensory protein</fullName>
    </recommendedName>
</protein>
<dbReference type="OrthoDB" id="7256944at2759"/>
<gene>
    <name evidence="2" type="ORF">BINO364_LOCUS484</name>
</gene>
<feature type="signal peptide" evidence="1">
    <location>
        <begin position="1"/>
        <end position="43"/>
    </location>
</feature>
<evidence type="ECO:0000256" key="1">
    <source>
        <dbReference type="SAM" id="SignalP"/>
    </source>
</evidence>